<keyword evidence="2" id="KW-1185">Reference proteome</keyword>
<evidence type="ECO:0008006" key="3">
    <source>
        <dbReference type="Google" id="ProtNLM"/>
    </source>
</evidence>
<dbReference type="AlphaFoldDB" id="A0A5J5BED9"/>
<dbReference type="Proteomes" id="UP000325577">
    <property type="component" value="Linkage Group LG13"/>
</dbReference>
<evidence type="ECO:0000313" key="2">
    <source>
        <dbReference type="Proteomes" id="UP000325577"/>
    </source>
</evidence>
<gene>
    <name evidence="1" type="ORF">F0562_025032</name>
</gene>
<organism evidence="1 2">
    <name type="scientific">Nyssa sinensis</name>
    <dbReference type="NCBI Taxonomy" id="561372"/>
    <lineage>
        <taxon>Eukaryota</taxon>
        <taxon>Viridiplantae</taxon>
        <taxon>Streptophyta</taxon>
        <taxon>Embryophyta</taxon>
        <taxon>Tracheophyta</taxon>
        <taxon>Spermatophyta</taxon>
        <taxon>Magnoliopsida</taxon>
        <taxon>eudicotyledons</taxon>
        <taxon>Gunneridae</taxon>
        <taxon>Pentapetalae</taxon>
        <taxon>asterids</taxon>
        <taxon>Cornales</taxon>
        <taxon>Nyssaceae</taxon>
        <taxon>Nyssa</taxon>
    </lineage>
</organism>
<evidence type="ECO:0000313" key="1">
    <source>
        <dbReference type="EMBL" id="KAA8541069.1"/>
    </source>
</evidence>
<name>A0A5J5BED9_9ASTE</name>
<accession>A0A5J5BED9</accession>
<dbReference type="EMBL" id="CM018036">
    <property type="protein sequence ID" value="KAA8541069.1"/>
    <property type="molecule type" value="Genomic_DNA"/>
</dbReference>
<reference evidence="1 2" key="1">
    <citation type="submission" date="2019-09" db="EMBL/GenBank/DDBJ databases">
        <title>A chromosome-level genome assembly of the Chinese tupelo Nyssa sinensis.</title>
        <authorList>
            <person name="Yang X."/>
            <person name="Kang M."/>
            <person name="Yang Y."/>
            <person name="Xiong H."/>
            <person name="Wang M."/>
            <person name="Zhang Z."/>
            <person name="Wang Z."/>
            <person name="Wu H."/>
            <person name="Ma T."/>
            <person name="Liu J."/>
            <person name="Xi Z."/>
        </authorList>
    </citation>
    <scope>NUCLEOTIDE SEQUENCE [LARGE SCALE GENOMIC DNA]</scope>
    <source>
        <strain evidence="1">J267</strain>
        <tissue evidence="1">Leaf</tissue>
    </source>
</reference>
<sequence>MSSKPADSNIYSVSDLLDVDSHSWKVDVLKALFLPAETAAILQIPTNIMNCPATRICHMWKNGKFSVRSAYHLCHSSTVGESQKVLGEESSSEGSVAFDRKTLWDLKTKPKIKMFIWKCLHNALL</sequence>
<protein>
    <recommendedName>
        <fullName evidence="3">Reverse transcriptase zinc-binding domain-containing protein</fullName>
    </recommendedName>
</protein>
<proteinExistence type="predicted"/>
<dbReference type="OrthoDB" id="1747281at2759"/>